<dbReference type="SUPFAM" id="SSF51905">
    <property type="entry name" value="FAD/NAD(P)-binding domain"/>
    <property type="match status" value="1"/>
</dbReference>
<dbReference type="InterPro" id="IPR002938">
    <property type="entry name" value="FAD-bd"/>
</dbReference>
<comment type="cofactor">
    <cofactor evidence="1">
        <name>FAD</name>
        <dbReference type="ChEBI" id="CHEBI:57692"/>
    </cofactor>
</comment>
<keyword evidence="4" id="KW-0274">FAD</keyword>
<accession>A0ABR2UZN4</accession>
<dbReference type="PANTHER" id="PTHR47178:SF6">
    <property type="entry name" value="FAD-BINDING DOMAIN-CONTAINING PROTEIN"/>
    <property type="match status" value="1"/>
</dbReference>
<name>A0ABR2UZN4_9PEZI</name>
<evidence type="ECO:0000313" key="8">
    <source>
        <dbReference type="EMBL" id="KAK9419700.1"/>
    </source>
</evidence>
<dbReference type="PRINTS" id="PR00420">
    <property type="entry name" value="RNGMNOXGNASE"/>
</dbReference>
<organism evidence="8 9">
    <name type="scientific">Seiridium unicorne</name>
    <dbReference type="NCBI Taxonomy" id="138068"/>
    <lineage>
        <taxon>Eukaryota</taxon>
        <taxon>Fungi</taxon>
        <taxon>Dikarya</taxon>
        <taxon>Ascomycota</taxon>
        <taxon>Pezizomycotina</taxon>
        <taxon>Sordariomycetes</taxon>
        <taxon>Xylariomycetidae</taxon>
        <taxon>Amphisphaeriales</taxon>
        <taxon>Sporocadaceae</taxon>
        <taxon>Seiridium</taxon>
    </lineage>
</organism>
<dbReference type="Gene3D" id="3.50.50.60">
    <property type="entry name" value="FAD/NAD(P)-binding domain"/>
    <property type="match status" value="1"/>
</dbReference>
<protein>
    <submittedName>
        <fullName evidence="8">FAD-binding domain-containing protein</fullName>
    </submittedName>
</protein>
<dbReference type="InterPro" id="IPR036188">
    <property type="entry name" value="FAD/NAD-bd_sf"/>
</dbReference>
<comment type="pathway">
    <text evidence="2">Secondary metabolite biosynthesis.</text>
</comment>
<dbReference type="Proteomes" id="UP001408356">
    <property type="component" value="Unassembled WGS sequence"/>
</dbReference>
<evidence type="ECO:0000313" key="9">
    <source>
        <dbReference type="Proteomes" id="UP001408356"/>
    </source>
</evidence>
<dbReference type="PANTHER" id="PTHR47178">
    <property type="entry name" value="MONOOXYGENASE, FAD-BINDING"/>
    <property type="match status" value="1"/>
</dbReference>
<keyword evidence="9" id="KW-1185">Reference proteome</keyword>
<evidence type="ECO:0000256" key="1">
    <source>
        <dbReference type="ARBA" id="ARBA00001974"/>
    </source>
</evidence>
<keyword evidence="3" id="KW-0285">Flavoprotein</keyword>
<dbReference type="EMBL" id="JARVKF010000299">
    <property type="protein sequence ID" value="KAK9419700.1"/>
    <property type="molecule type" value="Genomic_DNA"/>
</dbReference>
<dbReference type="Pfam" id="PF01494">
    <property type="entry name" value="FAD_binding_3"/>
    <property type="match status" value="1"/>
</dbReference>
<evidence type="ECO:0000256" key="5">
    <source>
        <dbReference type="ARBA" id="ARBA00023002"/>
    </source>
</evidence>
<proteinExistence type="predicted"/>
<reference evidence="8 9" key="1">
    <citation type="journal article" date="2024" name="J. Plant Pathol.">
        <title>Sequence and assembly of the genome of Seiridium unicorne, isolate CBS 538.82, causal agent of cypress canker disease.</title>
        <authorList>
            <person name="Scali E."/>
            <person name="Rocca G.D."/>
            <person name="Danti R."/>
            <person name="Garbelotto M."/>
            <person name="Barberini S."/>
            <person name="Baroncelli R."/>
            <person name="Emiliani G."/>
        </authorList>
    </citation>
    <scope>NUCLEOTIDE SEQUENCE [LARGE SCALE GENOMIC DNA]</scope>
    <source>
        <strain evidence="8 9">BM-138-508</strain>
    </source>
</reference>
<evidence type="ECO:0000256" key="4">
    <source>
        <dbReference type="ARBA" id="ARBA00022827"/>
    </source>
</evidence>
<feature type="domain" description="FAD-binding" evidence="7">
    <location>
        <begin position="5"/>
        <end position="198"/>
    </location>
</feature>
<sequence length="461" mass="52036">MSPFKVIIIGSGLSGSLLANGLAKHNIDYRVYERDEENSERQGYQIRFGENALVGMRACLHRDHLSRVASNFGPNSRVPIIYDKKFSQFLDLNQLPAYSKSAPIDRIVLRDILAKPITQLGKLNYGKRFVDFQIIQKGQSERVQVSFDDGSTDTCDLLIGADGNRSKVKHMIVLPSVTQADFMPIQGITAFLTKCDLPLSLYNKVDQELLTSPIATLQDDKMMYFCAYLPKDYTSMRKTVDSAKFDEESSSCMLSLCWPERFASSFSALSLEQRWDAVREIYRDWSPKHQQVLDLCHGQDMFILNPRVGNEPPRDWRKEVASPDNHAAGNPHVWLMGDAIHPMIPNRGMGGQQAMRDTADALPLILKLSQKASSSEGLRPEDFAAACNEYENAMIPRAFDWVRKSGNDNWVPLDLSKTLHRLVIRIGSSLIPLAKIGYWIISWVVDTKRFEDAPEFAAAIE</sequence>
<evidence type="ECO:0000256" key="3">
    <source>
        <dbReference type="ARBA" id="ARBA00022630"/>
    </source>
</evidence>
<evidence type="ECO:0000256" key="2">
    <source>
        <dbReference type="ARBA" id="ARBA00005179"/>
    </source>
</evidence>
<keyword evidence="5" id="KW-0560">Oxidoreductase</keyword>
<gene>
    <name evidence="8" type="ORF">SUNI508_07186</name>
</gene>
<comment type="caution">
    <text evidence="8">The sequence shown here is derived from an EMBL/GenBank/DDBJ whole genome shotgun (WGS) entry which is preliminary data.</text>
</comment>
<keyword evidence="6" id="KW-0503">Monooxygenase</keyword>
<evidence type="ECO:0000256" key="6">
    <source>
        <dbReference type="ARBA" id="ARBA00023033"/>
    </source>
</evidence>
<evidence type="ECO:0000259" key="7">
    <source>
        <dbReference type="Pfam" id="PF01494"/>
    </source>
</evidence>